<evidence type="ECO:0000259" key="1">
    <source>
        <dbReference type="Pfam" id="PF18480"/>
    </source>
</evidence>
<name>A0A6J6XCU0_9ZZZZ</name>
<protein>
    <submittedName>
        <fullName evidence="4">Unannotated protein</fullName>
    </submittedName>
</protein>
<dbReference type="EMBL" id="CAFAAD010000060">
    <property type="protein sequence ID" value="CAB4792076.1"/>
    <property type="molecule type" value="Genomic_DNA"/>
</dbReference>
<dbReference type="EMBL" id="CAFAAM010000019">
    <property type="protein sequence ID" value="CAB4794991.1"/>
    <property type="molecule type" value="Genomic_DNA"/>
</dbReference>
<dbReference type="InterPro" id="IPR041049">
    <property type="entry name" value="DUF5615"/>
</dbReference>
<evidence type="ECO:0000313" key="5">
    <source>
        <dbReference type="EMBL" id="CAB5075763.1"/>
    </source>
</evidence>
<sequence length="118" mass="13742">MRLALDHHYPAPIAPLLRARGLDVVSAREQHWDRLTDAELLRCCTNDERALLTNNVADFMQIVRDWQLDRARHSGLIFTSDRQWPRTKNMTGRFVDAIEDLMEQRPTDDAFAGLIVWL</sequence>
<dbReference type="EMBL" id="CAEZXY010000017">
    <property type="protein sequence ID" value="CAB4702468.1"/>
    <property type="molecule type" value="Genomic_DNA"/>
</dbReference>
<evidence type="ECO:0000313" key="2">
    <source>
        <dbReference type="EMBL" id="CAB4702468.1"/>
    </source>
</evidence>
<gene>
    <name evidence="2" type="ORF">UFOPK2624_00628</name>
    <name evidence="3" type="ORF">UFOPK2969_00921</name>
    <name evidence="4" type="ORF">UFOPK3010_00245</name>
    <name evidence="5" type="ORF">UFOPK4371_00568</name>
</gene>
<dbReference type="EMBL" id="CAFBRD010000021">
    <property type="protein sequence ID" value="CAB5075763.1"/>
    <property type="molecule type" value="Genomic_DNA"/>
</dbReference>
<organism evidence="4">
    <name type="scientific">freshwater metagenome</name>
    <dbReference type="NCBI Taxonomy" id="449393"/>
    <lineage>
        <taxon>unclassified sequences</taxon>
        <taxon>metagenomes</taxon>
        <taxon>ecological metagenomes</taxon>
    </lineage>
</organism>
<proteinExistence type="predicted"/>
<feature type="domain" description="DUF5615" evidence="1">
    <location>
        <begin position="1"/>
        <end position="101"/>
    </location>
</feature>
<dbReference type="AlphaFoldDB" id="A0A6J6XCU0"/>
<evidence type="ECO:0000313" key="3">
    <source>
        <dbReference type="EMBL" id="CAB4792076.1"/>
    </source>
</evidence>
<dbReference type="Pfam" id="PF18480">
    <property type="entry name" value="DUF5615"/>
    <property type="match status" value="1"/>
</dbReference>
<reference evidence="4" key="1">
    <citation type="submission" date="2020-05" db="EMBL/GenBank/DDBJ databases">
        <authorList>
            <person name="Chiriac C."/>
            <person name="Salcher M."/>
            <person name="Ghai R."/>
            <person name="Kavagutti S V."/>
        </authorList>
    </citation>
    <scope>NUCLEOTIDE SEQUENCE</scope>
</reference>
<accession>A0A6J6XCU0</accession>
<evidence type="ECO:0000313" key="4">
    <source>
        <dbReference type="EMBL" id="CAB4794991.1"/>
    </source>
</evidence>